<dbReference type="PANTHER" id="PTHR30006">
    <property type="entry name" value="THIAMINE-BINDING PERIPLASMIC PROTEIN-RELATED"/>
    <property type="match status" value="1"/>
</dbReference>
<dbReference type="GO" id="GO:0030975">
    <property type="term" value="F:thiamine binding"/>
    <property type="evidence" value="ECO:0007669"/>
    <property type="project" value="TreeGrafter"/>
</dbReference>
<dbReference type="SUPFAM" id="SSF53850">
    <property type="entry name" value="Periplasmic binding protein-like II"/>
    <property type="match status" value="1"/>
</dbReference>
<keyword evidence="1" id="KW-0732">Signal</keyword>
<dbReference type="Proteomes" id="UP000589085">
    <property type="component" value="Unassembled WGS sequence"/>
</dbReference>
<dbReference type="Pfam" id="PF13416">
    <property type="entry name" value="SBP_bac_8"/>
    <property type="match status" value="1"/>
</dbReference>
<sequence length="351" mass="37399">MRGRASALSRRGALAGLGAAPFVRARAATMPTLTVCGFHGPFQKAFQAAVIAPFLRLHPGVAVVYRPIMNSAQLLALLRLERAAPRIDVAIADISISILATAEQLLAPLSDGEVPNRAAIPDWGRGRNFNGLAFSRDNLALVYDSRVIPAAPESWMDLGRPALVDQVCMPVEDTRGVALLPVLTRMAGGDYRASIDPGLALMRRFAPNVASWNAQPDLYTLLLAQTAALGVGWNGRGQMIGRANPGTIRAVIPREGSVAQINTINLAAGSAHAALGATFIDHALSVETQAAFARMAFYGPTNAQVVLPESLSDGIFGGPAVAAREMHLDWTFISAHYGNWIRRIQREVISA</sequence>
<evidence type="ECO:0000313" key="2">
    <source>
        <dbReference type="EMBL" id="MBB2159646.1"/>
    </source>
</evidence>
<evidence type="ECO:0000256" key="1">
    <source>
        <dbReference type="ARBA" id="ARBA00022729"/>
    </source>
</evidence>
<dbReference type="GO" id="GO:0030288">
    <property type="term" value="C:outer membrane-bounded periplasmic space"/>
    <property type="evidence" value="ECO:0007669"/>
    <property type="project" value="TreeGrafter"/>
</dbReference>
<dbReference type="AlphaFoldDB" id="A0A7W4IB54"/>
<accession>A0A7W4IB54</accession>
<comment type="caution">
    <text evidence="2">The sequence shown here is derived from an EMBL/GenBank/DDBJ whole genome shotgun (WGS) entry which is preliminary data.</text>
</comment>
<protein>
    <submittedName>
        <fullName evidence="2">Extracellular solute-binding protein</fullName>
    </submittedName>
</protein>
<organism evidence="2 3">
    <name type="scientific">Gluconacetobacter sacchari</name>
    <dbReference type="NCBI Taxonomy" id="92759"/>
    <lineage>
        <taxon>Bacteria</taxon>
        <taxon>Pseudomonadati</taxon>
        <taxon>Pseudomonadota</taxon>
        <taxon>Alphaproteobacteria</taxon>
        <taxon>Acetobacterales</taxon>
        <taxon>Acetobacteraceae</taxon>
        <taxon>Gluconacetobacter</taxon>
    </lineage>
</organism>
<dbReference type="GO" id="GO:0015888">
    <property type="term" value="P:thiamine transport"/>
    <property type="evidence" value="ECO:0007669"/>
    <property type="project" value="TreeGrafter"/>
</dbReference>
<reference evidence="2 3" key="1">
    <citation type="submission" date="2020-04" db="EMBL/GenBank/DDBJ databases">
        <title>Description of novel Gluconacetobacter.</title>
        <authorList>
            <person name="Sombolestani A."/>
        </authorList>
    </citation>
    <scope>NUCLEOTIDE SEQUENCE [LARGE SCALE GENOMIC DNA]</scope>
    <source>
        <strain evidence="2 3">LMG 19747</strain>
    </source>
</reference>
<name>A0A7W4IB54_9PROT</name>
<dbReference type="InterPro" id="IPR006059">
    <property type="entry name" value="SBP"/>
</dbReference>
<dbReference type="PANTHER" id="PTHR30006:SF2">
    <property type="entry name" value="ABC TRANSPORTER SUBSTRATE-BINDING PROTEIN"/>
    <property type="match status" value="1"/>
</dbReference>
<dbReference type="GO" id="GO:0030976">
    <property type="term" value="F:thiamine pyrophosphate binding"/>
    <property type="evidence" value="ECO:0007669"/>
    <property type="project" value="TreeGrafter"/>
</dbReference>
<dbReference type="Gene3D" id="3.40.190.10">
    <property type="entry name" value="Periplasmic binding protein-like II"/>
    <property type="match status" value="2"/>
</dbReference>
<gene>
    <name evidence="2" type="ORF">HLH48_05575</name>
</gene>
<evidence type="ECO:0000313" key="3">
    <source>
        <dbReference type="Proteomes" id="UP000589085"/>
    </source>
</evidence>
<dbReference type="EMBL" id="JABEQJ010000005">
    <property type="protein sequence ID" value="MBB2159646.1"/>
    <property type="molecule type" value="Genomic_DNA"/>
</dbReference>
<dbReference type="RefSeq" id="WP_182996507.1">
    <property type="nucleotide sequence ID" value="NZ_JABEQJ010000005.1"/>
</dbReference>
<proteinExistence type="predicted"/>